<evidence type="ECO:0000313" key="1">
    <source>
        <dbReference type="EMBL" id="KAI8430975.1"/>
    </source>
</evidence>
<organism evidence="1 2">
    <name type="scientific">Choristoneura fumiferana</name>
    <name type="common">Spruce budworm moth</name>
    <name type="synonym">Archips fumiferana</name>
    <dbReference type="NCBI Taxonomy" id="7141"/>
    <lineage>
        <taxon>Eukaryota</taxon>
        <taxon>Metazoa</taxon>
        <taxon>Ecdysozoa</taxon>
        <taxon>Arthropoda</taxon>
        <taxon>Hexapoda</taxon>
        <taxon>Insecta</taxon>
        <taxon>Pterygota</taxon>
        <taxon>Neoptera</taxon>
        <taxon>Endopterygota</taxon>
        <taxon>Lepidoptera</taxon>
        <taxon>Glossata</taxon>
        <taxon>Ditrysia</taxon>
        <taxon>Tortricoidea</taxon>
        <taxon>Tortricidae</taxon>
        <taxon>Tortricinae</taxon>
        <taxon>Choristoneura</taxon>
    </lineage>
</organism>
<accession>A0ACC0K409</accession>
<proteinExistence type="predicted"/>
<reference evidence="1 2" key="1">
    <citation type="journal article" date="2022" name="Genome Biol. Evol.">
        <title>The Spruce Budworm Genome: Reconstructing the Evolutionary History of Antifreeze Proteins.</title>
        <authorList>
            <person name="Beliveau C."/>
            <person name="Gagne P."/>
            <person name="Picq S."/>
            <person name="Vernygora O."/>
            <person name="Keeling C.I."/>
            <person name="Pinkney K."/>
            <person name="Doucet D."/>
            <person name="Wen F."/>
            <person name="Johnston J.S."/>
            <person name="Maaroufi H."/>
            <person name="Boyle B."/>
            <person name="Laroche J."/>
            <person name="Dewar K."/>
            <person name="Juretic N."/>
            <person name="Blackburn G."/>
            <person name="Nisole A."/>
            <person name="Brunet B."/>
            <person name="Brandao M."/>
            <person name="Lumley L."/>
            <person name="Duan J."/>
            <person name="Quan G."/>
            <person name="Lucarotti C.J."/>
            <person name="Roe A.D."/>
            <person name="Sperling F.A.H."/>
            <person name="Levesque R.C."/>
            <person name="Cusson M."/>
        </authorList>
    </citation>
    <scope>NUCLEOTIDE SEQUENCE [LARGE SCALE GENOMIC DNA]</scope>
    <source>
        <strain evidence="1">Glfc:IPQL:Cfum</strain>
    </source>
</reference>
<name>A0ACC0K409_CHOFU</name>
<comment type="caution">
    <text evidence="1">The sequence shown here is derived from an EMBL/GenBank/DDBJ whole genome shotgun (WGS) entry which is preliminary data.</text>
</comment>
<keyword evidence="2" id="KW-1185">Reference proteome</keyword>
<sequence>MLFTSNKFVISRRYCRKCIMGRQFFWKVLLAMLLILAHISVQAKRQKTSVLTGIEDAKEFKKLLRTKTNVMLLFVNVPKQSQSVTDVFKETADVMKGQATLVIVDCASNEGKKLCRKLKISTDKPYYIKHYKDGEFHKDYDRSESVSSMTNFLRDPTGDLPWEEDPDATDIYHLPDGEALTKFLKKGAAAYKKSMIMFYAPWCGYCKSMKPDYVQAAGDLRGEALLAAIDVAKPGNSKIRQIYNITGFPTLLYYEKGQLKFPYNGENKREAIVNFIRDPTTQLQQKKKETADESWSQDSDVVHLSTENFNSVLAKAEHALVVFYAPWCGHCKRIKPEFEKAAARIKAEKINGLLAAVDATKHPDLASNYGVKGYPTLKYFHKGEFMYDAGHARQEEQIVSFIKDPKEPPPPPAPERPWAEEESAVRHLDAATFRAALRKVKHAVVMFYAPWCGHCKSTKPEFVKAAEHFADELMVAFGAVDCTSAQDVCANYDVKGYPTIKYFSYFDKQVSDYSGGRKEADFISFIHSQMGPEAQKVASSPQAAGFGVNVQLSGDNDFEQVIGASTPTFVMFYAVWCGHCVEAKPAFSKLATALKDEKSPVKAVAVEAADNPKVADLAGIQTLPTFKLFANGKLVADYDGGRTMEEMHQFCKSHAKVKDEL</sequence>
<protein>
    <submittedName>
        <fullName evidence="1">Uncharacterized protein</fullName>
    </submittedName>
</protein>
<dbReference type="EMBL" id="CM046131">
    <property type="protein sequence ID" value="KAI8430975.1"/>
    <property type="molecule type" value="Genomic_DNA"/>
</dbReference>
<dbReference type="Proteomes" id="UP001064048">
    <property type="component" value="Chromosome Z"/>
</dbReference>
<evidence type="ECO:0000313" key="2">
    <source>
        <dbReference type="Proteomes" id="UP001064048"/>
    </source>
</evidence>
<gene>
    <name evidence="1" type="ORF">MSG28_001071</name>
</gene>